<dbReference type="EMBL" id="AY682796">
    <property type="protein sequence ID" value="AAV85446.1"/>
    <property type="molecule type" value="Genomic_DNA"/>
</dbReference>
<feature type="non-terminal residue" evidence="2">
    <location>
        <position position="1"/>
    </location>
</feature>
<name>Q49P01_ARGMO</name>
<protein>
    <submittedName>
        <fullName evidence="2">Reverse transcriptase-like protein</fullName>
    </submittedName>
</protein>
<keyword evidence="2" id="KW-0808">Transferase</keyword>
<accession>Q49P01</accession>
<evidence type="ECO:0000313" key="2">
    <source>
        <dbReference type="EMBL" id="AAV85446.1"/>
    </source>
</evidence>
<proteinExistence type="predicted"/>
<sequence length="509" mass="57560">PFLFNCVLDPLLDMLNKSGLGYHIASTSAASMAFADDLLVFSESQSTLQELLNITYKYLQDVKLVLNPTKTQYFGWTYDGVKGWFNYDIPPVQVAGVTIQPKDKGSPLRYLGLELFVHRGPGLSDPMADRLTRVIDRAALKPFQKIKCFNQVVVQRRLYALSHSLNVLSAGPKLDKSHRIFVKRVAHLPKSFPNTHVFFSAREGGLGVLCLEWTAASVQLKAFARLQRLGNEFVDAVFQATLQEQYQKLCRFLHVSEGLTSERDVGVALREARSQWVTRTVNEYNNKGLFSHYKEPLGNRWLQSDSRLMKDGDRIKALRLRTDLYPTRSLFNKHAADPKARECHHCHSGEETAVHILQFCEKVHGPRIERHNFICKQVARLVHQYSPDANIAAEVPRTSNDGVRLKPDLVVETREKVFVLDVAITWDSRVNTLEDMCKKKAEKYSRLASLFPGKEVLTAGVVFGARGMTCPTTRRVCSQLGFSKSDISWLAAKTLVGSLICLNRFTKFV</sequence>
<dbReference type="PROSITE" id="PS50878">
    <property type="entry name" value="RT_POL"/>
    <property type="match status" value="1"/>
</dbReference>
<keyword evidence="2" id="KW-0548">Nucleotidyltransferase</keyword>
<dbReference type="InterPro" id="IPR000477">
    <property type="entry name" value="RT_dom"/>
</dbReference>
<dbReference type="Pfam" id="PF00078">
    <property type="entry name" value="RVT_1"/>
    <property type="match status" value="1"/>
</dbReference>
<dbReference type="GO" id="GO:0003964">
    <property type="term" value="F:RNA-directed DNA polymerase activity"/>
    <property type="evidence" value="ECO:0007669"/>
    <property type="project" value="UniProtKB-KW"/>
</dbReference>
<dbReference type="SUPFAM" id="SSF56672">
    <property type="entry name" value="DNA/RNA polymerases"/>
    <property type="match status" value="1"/>
</dbReference>
<organism evidence="2">
    <name type="scientific">Argas monolakensis</name>
    <name type="common">Mono lake bird tick</name>
    <dbReference type="NCBI Taxonomy" id="34602"/>
    <lineage>
        <taxon>Eukaryota</taxon>
        <taxon>Metazoa</taxon>
        <taxon>Ecdysozoa</taxon>
        <taxon>Arthropoda</taxon>
        <taxon>Chelicerata</taxon>
        <taxon>Arachnida</taxon>
        <taxon>Acari</taxon>
        <taxon>Parasitiformes</taxon>
        <taxon>Ixodida</taxon>
        <taxon>Ixodoidea</taxon>
        <taxon>Argasidae</taxon>
        <taxon>Argasinae</taxon>
        <taxon>Argas</taxon>
    </lineage>
</organism>
<dbReference type="AlphaFoldDB" id="Q49P01"/>
<evidence type="ECO:0000259" key="1">
    <source>
        <dbReference type="PROSITE" id="PS50878"/>
    </source>
</evidence>
<feature type="domain" description="Reverse transcriptase" evidence="1">
    <location>
        <begin position="1"/>
        <end position="115"/>
    </location>
</feature>
<reference evidence="2" key="1">
    <citation type="journal article" date="2005" name="Insect Mol. Biol.">
        <title>Ticks have R2 retrotransposons but not the consensus transposon target site of other arthropods.</title>
        <authorList>
            <person name="Bunikis J."/>
            <person name="Barbour A.G."/>
        </authorList>
    </citation>
    <scope>NUCLEOTIDE SEQUENCE</scope>
</reference>
<dbReference type="InterPro" id="IPR043502">
    <property type="entry name" value="DNA/RNA_pol_sf"/>
</dbReference>
<keyword evidence="2" id="KW-0695">RNA-directed DNA polymerase</keyword>